<feature type="domain" description="Cupin type-2" evidence="1">
    <location>
        <begin position="55"/>
        <end position="119"/>
    </location>
</feature>
<dbReference type="EMBL" id="FCON02000080">
    <property type="protein sequence ID" value="SAL78829.1"/>
    <property type="molecule type" value="Genomic_DNA"/>
</dbReference>
<accession>A0A158KDH8</accession>
<proteinExistence type="predicted"/>
<dbReference type="CDD" id="cd06980">
    <property type="entry name" value="cupin_bxe_c0505"/>
    <property type="match status" value="1"/>
</dbReference>
<name>A0A158KDH8_9BURK</name>
<dbReference type="InterPro" id="IPR014710">
    <property type="entry name" value="RmlC-like_jellyroll"/>
</dbReference>
<keyword evidence="3" id="KW-1185">Reference proteome</keyword>
<dbReference type="AlphaFoldDB" id="A0A158KDH8"/>
<dbReference type="InterPro" id="IPR013096">
    <property type="entry name" value="Cupin_2"/>
</dbReference>
<reference evidence="2" key="1">
    <citation type="submission" date="2016-01" db="EMBL/GenBank/DDBJ databases">
        <authorList>
            <person name="Peeters C."/>
        </authorList>
    </citation>
    <scope>NUCLEOTIDE SEQUENCE [LARGE SCALE GENOMIC DNA]</scope>
    <source>
        <strain evidence="2">LMG 22940</strain>
    </source>
</reference>
<gene>
    <name evidence="2" type="ORF">AWB68_05507</name>
</gene>
<comment type="caution">
    <text evidence="2">The sequence shown here is derived from an EMBL/GenBank/DDBJ whole genome shotgun (WGS) entry which is preliminary data.</text>
</comment>
<dbReference type="InterPro" id="IPR011051">
    <property type="entry name" value="RmlC_Cupin_sf"/>
</dbReference>
<dbReference type="Proteomes" id="UP000054770">
    <property type="component" value="Unassembled WGS sequence"/>
</dbReference>
<dbReference type="Pfam" id="PF07883">
    <property type="entry name" value="Cupin_2"/>
    <property type="match status" value="1"/>
</dbReference>
<organism evidence="2 3">
    <name type="scientific">Caballeronia choica</name>
    <dbReference type="NCBI Taxonomy" id="326476"/>
    <lineage>
        <taxon>Bacteria</taxon>
        <taxon>Pseudomonadati</taxon>
        <taxon>Pseudomonadota</taxon>
        <taxon>Betaproteobacteria</taxon>
        <taxon>Burkholderiales</taxon>
        <taxon>Burkholderiaceae</taxon>
        <taxon>Caballeronia</taxon>
    </lineage>
</organism>
<dbReference type="Gene3D" id="2.60.120.10">
    <property type="entry name" value="Jelly Rolls"/>
    <property type="match status" value="1"/>
</dbReference>
<dbReference type="RefSeq" id="WP_087647537.1">
    <property type="nucleotide sequence ID" value="NZ_FCON02000080.1"/>
</dbReference>
<evidence type="ECO:0000259" key="1">
    <source>
        <dbReference type="Pfam" id="PF07883"/>
    </source>
</evidence>
<dbReference type="SUPFAM" id="SSF51182">
    <property type="entry name" value="RmlC-like cupins"/>
    <property type="match status" value="1"/>
</dbReference>
<dbReference type="OrthoDB" id="6920500at2"/>
<evidence type="ECO:0000313" key="2">
    <source>
        <dbReference type="EMBL" id="SAL78829.1"/>
    </source>
</evidence>
<sequence length="147" mass="16417">MSAKSFEFPTKFSHVRPHDTAYEPEGLRDFFLYRDLGIAQATHGKVLAQLVKAHAAPEQGTGWHRHEAEFHVVIMLKGWARFMYGDKETLVATGDCVHQAPGIVHFLFDYSEDMEYLEIVGPADFKTIDAAGPCDVPAVTPWVSEPA</sequence>
<evidence type="ECO:0000313" key="3">
    <source>
        <dbReference type="Proteomes" id="UP000054770"/>
    </source>
</evidence>
<protein>
    <submittedName>
        <fullName evidence="2">Cupin</fullName>
    </submittedName>
</protein>